<name>I7M8Q2_TETTS</name>
<dbReference type="AlphaFoldDB" id="I7M8Q2"/>
<dbReference type="EMBL" id="GG662639">
    <property type="protein sequence ID" value="EAR99453.2"/>
    <property type="molecule type" value="Genomic_DNA"/>
</dbReference>
<sequence length="81" mass="9526">MCLYPLGLFITWFPIIFSRILRYYDIDSQFMVQVGFVMDNMNGLLNAVSLNENEDDSQFQSKKLEEEDIARTDSKLIMISY</sequence>
<dbReference type="RefSeq" id="XP_001019698.2">
    <property type="nucleotide sequence ID" value="XM_001019698.2"/>
</dbReference>
<accession>I7M8Q2</accession>
<dbReference type="Proteomes" id="UP000009168">
    <property type="component" value="Unassembled WGS sequence"/>
</dbReference>
<evidence type="ECO:0000313" key="2">
    <source>
        <dbReference type="Proteomes" id="UP000009168"/>
    </source>
</evidence>
<dbReference type="GeneID" id="7823015"/>
<proteinExistence type="predicted"/>
<evidence type="ECO:0000313" key="1">
    <source>
        <dbReference type="EMBL" id="EAR99453.2"/>
    </source>
</evidence>
<dbReference type="KEGG" id="tet:TTHERM_00136170"/>
<organism evidence="1 2">
    <name type="scientific">Tetrahymena thermophila (strain SB210)</name>
    <dbReference type="NCBI Taxonomy" id="312017"/>
    <lineage>
        <taxon>Eukaryota</taxon>
        <taxon>Sar</taxon>
        <taxon>Alveolata</taxon>
        <taxon>Ciliophora</taxon>
        <taxon>Intramacronucleata</taxon>
        <taxon>Oligohymenophorea</taxon>
        <taxon>Hymenostomatida</taxon>
        <taxon>Tetrahymenina</taxon>
        <taxon>Tetrahymenidae</taxon>
        <taxon>Tetrahymena</taxon>
    </lineage>
</organism>
<gene>
    <name evidence="1" type="ORF">TTHERM_00136170</name>
</gene>
<keyword evidence="2" id="KW-1185">Reference proteome</keyword>
<dbReference type="InParanoid" id="I7M8Q2"/>
<protein>
    <submittedName>
        <fullName evidence="1">Uncharacterized protein</fullName>
    </submittedName>
</protein>
<reference evidence="2" key="1">
    <citation type="journal article" date="2006" name="PLoS Biol.">
        <title>Macronuclear genome sequence of the ciliate Tetrahymena thermophila, a model eukaryote.</title>
        <authorList>
            <person name="Eisen J.A."/>
            <person name="Coyne R.S."/>
            <person name="Wu M."/>
            <person name="Wu D."/>
            <person name="Thiagarajan M."/>
            <person name="Wortman J.R."/>
            <person name="Badger J.H."/>
            <person name="Ren Q."/>
            <person name="Amedeo P."/>
            <person name="Jones K.M."/>
            <person name="Tallon L.J."/>
            <person name="Delcher A.L."/>
            <person name="Salzberg S.L."/>
            <person name="Silva J.C."/>
            <person name="Haas B.J."/>
            <person name="Majoros W.H."/>
            <person name="Farzad M."/>
            <person name="Carlton J.M."/>
            <person name="Smith R.K. Jr."/>
            <person name="Garg J."/>
            <person name="Pearlman R.E."/>
            <person name="Karrer K.M."/>
            <person name="Sun L."/>
            <person name="Manning G."/>
            <person name="Elde N.C."/>
            <person name="Turkewitz A.P."/>
            <person name="Asai D.J."/>
            <person name="Wilkes D.E."/>
            <person name="Wang Y."/>
            <person name="Cai H."/>
            <person name="Collins K."/>
            <person name="Stewart B.A."/>
            <person name="Lee S.R."/>
            <person name="Wilamowska K."/>
            <person name="Weinberg Z."/>
            <person name="Ruzzo W.L."/>
            <person name="Wloga D."/>
            <person name="Gaertig J."/>
            <person name="Frankel J."/>
            <person name="Tsao C.-C."/>
            <person name="Gorovsky M.A."/>
            <person name="Keeling P.J."/>
            <person name="Waller R.F."/>
            <person name="Patron N.J."/>
            <person name="Cherry J.M."/>
            <person name="Stover N.A."/>
            <person name="Krieger C.J."/>
            <person name="del Toro C."/>
            <person name="Ryder H.F."/>
            <person name="Williamson S.C."/>
            <person name="Barbeau R.A."/>
            <person name="Hamilton E.P."/>
            <person name="Orias E."/>
        </authorList>
    </citation>
    <scope>NUCLEOTIDE SEQUENCE [LARGE SCALE GENOMIC DNA]</scope>
    <source>
        <strain evidence="2">SB210</strain>
    </source>
</reference>